<dbReference type="PANTHER" id="PTHR35896:SF3">
    <property type="entry name" value="MAJOR FACILITATOR SUPERFAMILY TRANSPORTER"/>
    <property type="match status" value="1"/>
</dbReference>
<name>A0A139IS26_9PEZI</name>
<gene>
    <name evidence="3" type="ORF">AC579_3865</name>
</gene>
<comment type="caution">
    <text evidence="3">The sequence shown here is derived from an EMBL/GenBank/DDBJ whole genome shotgun (WGS) entry which is preliminary data.</text>
</comment>
<keyword evidence="2" id="KW-0812">Transmembrane</keyword>
<organism evidence="3 4">
    <name type="scientific">Pseudocercospora musae</name>
    <dbReference type="NCBI Taxonomy" id="113226"/>
    <lineage>
        <taxon>Eukaryota</taxon>
        <taxon>Fungi</taxon>
        <taxon>Dikarya</taxon>
        <taxon>Ascomycota</taxon>
        <taxon>Pezizomycotina</taxon>
        <taxon>Dothideomycetes</taxon>
        <taxon>Dothideomycetidae</taxon>
        <taxon>Mycosphaerellales</taxon>
        <taxon>Mycosphaerellaceae</taxon>
        <taxon>Pseudocercospora</taxon>
    </lineage>
</organism>
<evidence type="ECO:0000256" key="2">
    <source>
        <dbReference type="SAM" id="Phobius"/>
    </source>
</evidence>
<feature type="region of interest" description="Disordered" evidence="1">
    <location>
        <begin position="15"/>
        <end position="37"/>
    </location>
</feature>
<dbReference type="EMBL" id="LFZO01000021">
    <property type="protein sequence ID" value="KXT17356.1"/>
    <property type="molecule type" value="Genomic_DNA"/>
</dbReference>
<evidence type="ECO:0000313" key="4">
    <source>
        <dbReference type="Proteomes" id="UP000073492"/>
    </source>
</evidence>
<protein>
    <submittedName>
        <fullName evidence="3">Uncharacterized protein</fullName>
    </submittedName>
</protein>
<keyword evidence="4" id="KW-1185">Reference proteome</keyword>
<keyword evidence="2" id="KW-1133">Transmembrane helix</keyword>
<dbReference type="AlphaFoldDB" id="A0A139IS26"/>
<evidence type="ECO:0000313" key="3">
    <source>
        <dbReference type="EMBL" id="KXT17356.1"/>
    </source>
</evidence>
<keyword evidence="2" id="KW-0472">Membrane</keyword>
<proteinExistence type="predicted"/>
<evidence type="ECO:0000256" key="1">
    <source>
        <dbReference type="SAM" id="MobiDB-lite"/>
    </source>
</evidence>
<dbReference type="OrthoDB" id="3501153at2759"/>
<reference evidence="3 4" key="1">
    <citation type="submission" date="2015-07" db="EMBL/GenBank/DDBJ databases">
        <title>Comparative genomics of the Sigatoka disease complex on banana suggests a link between parallel evolutionary changes in Pseudocercospora fijiensis and Pseudocercospora eumusae and increased virulence on the banana host.</title>
        <authorList>
            <person name="Chang T.-C."/>
            <person name="Salvucci A."/>
            <person name="Crous P.W."/>
            <person name="Stergiopoulos I."/>
        </authorList>
    </citation>
    <scope>NUCLEOTIDE SEQUENCE [LARGE SCALE GENOMIC DNA]</scope>
    <source>
        <strain evidence="3 4">CBS 116634</strain>
    </source>
</reference>
<dbReference type="InterPro" id="IPR053008">
    <property type="entry name" value="Phomopsin_biosynth_assoc"/>
</dbReference>
<sequence length="232" mass="26517">MEKCGKMPARLAISSRKQVSRYHDYDPSTDTEPGTPEHETLLQSRASRILNLWKICVLFISLLLGLLLGFLSCDNIQNLPPRRDCGTSIPQAISKGCAFDMLSNAWIPTRCFERDTEREFRDWVWSHQRLKRPFPYFSDSAGKEWISHEEILGRHSGQVWTTEEVGLGWCVFLGKRAGRSLAQKRKTMVVDGMKEVMEQCSRVYLGDLTRNSSMGRDLGILNRKIQVGFGKC</sequence>
<feature type="transmembrane region" description="Helical" evidence="2">
    <location>
        <begin position="52"/>
        <end position="71"/>
    </location>
</feature>
<dbReference type="Proteomes" id="UP000073492">
    <property type="component" value="Unassembled WGS sequence"/>
</dbReference>
<dbReference type="PANTHER" id="PTHR35896">
    <property type="entry name" value="IG-LIKE DOMAIN-CONTAINING PROTEIN"/>
    <property type="match status" value="1"/>
</dbReference>
<dbReference type="STRING" id="113226.A0A139IS26"/>
<accession>A0A139IS26</accession>